<dbReference type="Proteomes" id="UP000603453">
    <property type="component" value="Unassembled WGS sequence"/>
</dbReference>
<sequence>MKVWYPEDRKYRHIRNPEHLPCVSWKLEPMVSPTDSTKYMVCAVHLKTEEESFPRPVYPGDTLNETVNLNYRKKSALSPLKLMSQITRRATLYNGRIEHYELKGAMFNTHNYEFAELAYGGTLSLFYQRGDPAVINKIKVTAAYEALEKVNPLIARYQLPKLTYALVNYHISENKQYVGAAEGWKNNALFAKDDTNPQATDVEFTDLIIGEDNVGKSVKYSHPSLIALLFPHLFPTCTVHYSMVPTNIAEFEMREGIYCLPENRGGVATTILNDFQGLGNANAPWEDPILFSLHFKRKWLKFFQQYVLKNFASQIEGIKESSLVMEIQDLEELIKLNVVHTCFPSGTSFNDPLMLELVNRLQIHKCNTNYCKRGNPKRKCRFGFPKPFVPETEYDKEGHCMYKRDVVDGMVNNYNPYMLAVFRTSMDIQYNAGPQVVRYLAKYLAKDDYEAKFLLKNVQQKKSGFYKKSSYVSENEHYSTRIVGSVEATYDVMGWYKHSNSRDLPVDSTDIYMTTPVEIYEKKSGAEVLTLPEFFSYYTRISGNEKIIEAATANRLANNVDISTGYYAGPLPKYVSCGSDENTVKPGKPLFWRTFNQSEMNGEDFYYQQIILEKAIFKSTFEKVGICYLESEGGIHVHREVNI</sequence>
<name>A0A8H7V527_9FUNG</name>
<keyword evidence="2" id="KW-1185">Reference proteome</keyword>
<gene>
    <name evidence="1" type="ORF">INT47_002383</name>
</gene>
<dbReference type="EMBL" id="JAEPRD010000011">
    <property type="protein sequence ID" value="KAG2210441.1"/>
    <property type="molecule type" value="Genomic_DNA"/>
</dbReference>
<organism evidence="1 2">
    <name type="scientific">Mucor saturninus</name>
    <dbReference type="NCBI Taxonomy" id="64648"/>
    <lineage>
        <taxon>Eukaryota</taxon>
        <taxon>Fungi</taxon>
        <taxon>Fungi incertae sedis</taxon>
        <taxon>Mucoromycota</taxon>
        <taxon>Mucoromycotina</taxon>
        <taxon>Mucoromycetes</taxon>
        <taxon>Mucorales</taxon>
        <taxon>Mucorineae</taxon>
        <taxon>Mucoraceae</taxon>
        <taxon>Mucor</taxon>
    </lineage>
</organism>
<protein>
    <submittedName>
        <fullName evidence="1">Uncharacterized protein</fullName>
    </submittedName>
</protein>
<evidence type="ECO:0000313" key="2">
    <source>
        <dbReference type="Proteomes" id="UP000603453"/>
    </source>
</evidence>
<dbReference type="AlphaFoldDB" id="A0A8H7V527"/>
<comment type="caution">
    <text evidence="1">The sequence shown here is derived from an EMBL/GenBank/DDBJ whole genome shotgun (WGS) entry which is preliminary data.</text>
</comment>
<evidence type="ECO:0000313" key="1">
    <source>
        <dbReference type="EMBL" id="KAG2210441.1"/>
    </source>
</evidence>
<dbReference type="OrthoDB" id="2269493at2759"/>
<proteinExistence type="predicted"/>
<reference evidence="1" key="1">
    <citation type="submission" date="2020-12" db="EMBL/GenBank/DDBJ databases">
        <title>Metabolic potential, ecology and presence of endohyphal bacteria is reflected in genomic diversity of Mucoromycotina.</title>
        <authorList>
            <person name="Muszewska A."/>
            <person name="Okrasinska A."/>
            <person name="Steczkiewicz K."/>
            <person name="Drgas O."/>
            <person name="Orlowska M."/>
            <person name="Perlinska-Lenart U."/>
            <person name="Aleksandrzak-Piekarczyk T."/>
            <person name="Szatraj K."/>
            <person name="Zielenkiewicz U."/>
            <person name="Pilsyk S."/>
            <person name="Malc E."/>
            <person name="Mieczkowski P."/>
            <person name="Kruszewska J.S."/>
            <person name="Biernat P."/>
            <person name="Pawlowska J."/>
        </authorList>
    </citation>
    <scope>NUCLEOTIDE SEQUENCE</scope>
    <source>
        <strain evidence="1">WA0000017839</strain>
    </source>
</reference>
<accession>A0A8H7V527</accession>